<dbReference type="RefSeq" id="WP_146683999.1">
    <property type="nucleotide sequence ID" value="NZ_CP019646.1"/>
</dbReference>
<dbReference type="AlphaFoldDB" id="A0A1Q2MGR5"/>
<evidence type="ECO:0000256" key="1">
    <source>
        <dbReference type="SAM" id="Phobius"/>
    </source>
</evidence>
<feature type="transmembrane region" description="Helical" evidence="1">
    <location>
        <begin position="47"/>
        <end position="70"/>
    </location>
</feature>
<protein>
    <submittedName>
        <fullName evidence="2">Uncharacterized protein</fullName>
    </submittedName>
</protein>
<dbReference type="Proteomes" id="UP000188181">
    <property type="component" value="Chromosome"/>
</dbReference>
<dbReference type="EMBL" id="CP019646">
    <property type="protein sequence ID" value="AQQ71839.1"/>
    <property type="molecule type" value="Genomic_DNA"/>
</dbReference>
<evidence type="ECO:0000313" key="3">
    <source>
        <dbReference type="Proteomes" id="UP000188181"/>
    </source>
</evidence>
<feature type="transmembrane region" description="Helical" evidence="1">
    <location>
        <begin position="9"/>
        <end position="35"/>
    </location>
</feature>
<name>A0A1Q2MGR5_9BACT</name>
<gene>
    <name evidence="2" type="ORF">SMSP2_02218</name>
</gene>
<dbReference type="KEGG" id="pbas:SMSP2_02218"/>
<accession>A0A1Q2MGR5</accession>
<proteinExistence type="predicted"/>
<keyword evidence="1" id="KW-1133">Transmembrane helix</keyword>
<keyword evidence="1" id="KW-0472">Membrane</keyword>
<evidence type="ECO:0000313" key="2">
    <source>
        <dbReference type="EMBL" id="AQQ71839.1"/>
    </source>
</evidence>
<organism evidence="2 3">
    <name type="scientific">Limihaloglobus sulfuriphilus</name>
    <dbReference type="NCBI Taxonomy" id="1851148"/>
    <lineage>
        <taxon>Bacteria</taxon>
        <taxon>Pseudomonadati</taxon>
        <taxon>Planctomycetota</taxon>
        <taxon>Phycisphaerae</taxon>
        <taxon>Sedimentisphaerales</taxon>
        <taxon>Sedimentisphaeraceae</taxon>
        <taxon>Limihaloglobus</taxon>
    </lineage>
</organism>
<reference evidence="3" key="1">
    <citation type="submission" date="2017-02" db="EMBL/GenBank/DDBJ databases">
        <title>Comparative genomics and description of representatives of a novel lineage of planctomycetes thriving in anoxic sediments.</title>
        <authorList>
            <person name="Spring S."/>
            <person name="Bunk B."/>
            <person name="Sproer C."/>
        </authorList>
    </citation>
    <scope>NUCLEOTIDE SEQUENCE [LARGE SCALE GENOMIC DNA]</scope>
    <source>
        <strain evidence="3">SM-Chi-D1</strain>
    </source>
</reference>
<feature type="transmembrane region" description="Helical" evidence="1">
    <location>
        <begin position="108"/>
        <end position="130"/>
    </location>
</feature>
<keyword evidence="3" id="KW-1185">Reference proteome</keyword>
<sequence>MSKRETASLVIKLMGVFVLIRSIPNMGAAISYMMYDHQFQDDSGINIMLIRVLAAAAGILIPLVFSLAVIKLSDRIAGWLVKEDAVMPAGPALSSDNVMRVVISCMGVYFIVLTLPLLLSYAGSAITSALGSGRGPEGYTRMFGGGLNRVLPSVIQLLLGIWLFAGSRGIVKFWNKIRK</sequence>
<keyword evidence="1" id="KW-0812">Transmembrane</keyword>
<dbReference type="STRING" id="1851148.SMSP2_02218"/>
<feature type="transmembrane region" description="Helical" evidence="1">
    <location>
        <begin position="150"/>
        <end position="171"/>
    </location>
</feature>